<dbReference type="Pfam" id="PF00646">
    <property type="entry name" value="F-box"/>
    <property type="match status" value="1"/>
</dbReference>
<dbReference type="SUPFAM" id="SSF81383">
    <property type="entry name" value="F-box domain"/>
    <property type="match status" value="1"/>
</dbReference>
<dbReference type="Proteomes" id="UP000007148">
    <property type="component" value="Unassembled WGS sequence"/>
</dbReference>
<dbReference type="SUPFAM" id="SSF52047">
    <property type="entry name" value="RNI-like"/>
    <property type="match status" value="1"/>
</dbReference>
<keyword evidence="3" id="KW-1185">Reference proteome</keyword>
<sequence>SLCSILPFEILEQVVKYSNFSELLSLTVTCKYMHTLFVDRLYTTIALHPGKLWNRQPPHPLEIFSTAQQLSSTLTHTRHGKIFYSLLARQQHLQGVQTLIICDMPPTSVASTSRGPYIHRIMREILSGAKRVSRLSFWSRVHPPPDEILTVDVRGLQWPNNLSSLYIHRMPDNIADLRPLLARLKRLEVAFWNLTALTNLKIGLNTDLIRHLECRWWLGEDLERSHVFLLPRVEAFTIPFSNLESLTIGIAYDCWLDGGVASLCEDVLNCYVSIVRNLTRLRDLHIRGFHHNERWGLATSRKVLTELVSARPTLQSITLWECPKNYGVPPEEKSPLDGKDARTFTAPWGIV</sequence>
<name>G4TZ67_SERID</name>
<evidence type="ECO:0000313" key="2">
    <source>
        <dbReference type="EMBL" id="CCA76610.1"/>
    </source>
</evidence>
<dbReference type="HOGENOM" id="CLU_791222_0_0_1"/>
<comment type="caution">
    <text evidence="2">The sequence shown here is derived from an EMBL/GenBank/DDBJ whole genome shotgun (WGS) entry which is preliminary data.</text>
</comment>
<protein>
    <recommendedName>
        <fullName evidence="1">F-box domain-containing protein</fullName>
    </recommendedName>
</protein>
<dbReference type="InterPro" id="IPR036047">
    <property type="entry name" value="F-box-like_dom_sf"/>
</dbReference>
<feature type="non-terminal residue" evidence="2">
    <location>
        <position position="1"/>
    </location>
</feature>
<evidence type="ECO:0000259" key="1">
    <source>
        <dbReference type="PROSITE" id="PS50181"/>
    </source>
</evidence>
<proteinExistence type="predicted"/>
<dbReference type="InParanoid" id="G4TZ67"/>
<gene>
    <name evidence="2" type="ORF">PIIN_10601</name>
</gene>
<dbReference type="EMBL" id="CAFZ01000867">
    <property type="protein sequence ID" value="CCA76610.1"/>
    <property type="molecule type" value="Genomic_DNA"/>
</dbReference>
<reference evidence="2 3" key="1">
    <citation type="journal article" date="2011" name="PLoS Pathog.">
        <title>Endophytic Life Strategies Decoded by Genome and Transcriptome Analyses of the Mutualistic Root Symbiont Piriformospora indica.</title>
        <authorList>
            <person name="Zuccaro A."/>
            <person name="Lahrmann U."/>
            <person name="Guldener U."/>
            <person name="Langen G."/>
            <person name="Pfiffi S."/>
            <person name="Biedenkopf D."/>
            <person name="Wong P."/>
            <person name="Samans B."/>
            <person name="Grimm C."/>
            <person name="Basiewicz M."/>
            <person name="Murat C."/>
            <person name="Martin F."/>
            <person name="Kogel K.H."/>
        </authorList>
    </citation>
    <scope>NUCLEOTIDE SEQUENCE [LARGE SCALE GENOMIC DNA]</scope>
    <source>
        <strain evidence="2 3">DSM 11827</strain>
    </source>
</reference>
<feature type="domain" description="F-box" evidence="1">
    <location>
        <begin position="1"/>
        <end position="45"/>
    </location>
</feature>
<evidence type="ECO:0000313" key="3">
    <source>
        <dbReference type="Proteomes" id="UP000007148"/>
    </source>
</evidence>
<dbReference type="InterPro" id="IPR001810">
    <property type="entry name" value="F-box_dom"/>
</dbReference>
<organism evidence="2 3">
    <name type="scientific">Serendipita indica (strain DSM 11827)</name>
    <name type="common">Root endophyte fungus</name>
    <name type="synonym">Piriformospora indica</name>
    <dbReference type="NCBI Taxonomy" id="1109443"/>
    <lineage>
        <taxon>Eukaryota</taxon>
        <taxon>Fungi</taxon>
        <taxon>Dikarya</taxon>
        <taxon>Basidiomycota</taxon>
        <taxon>Agaricomycotina</taxon>
        <taxon>Agaricomycetes</taxon>
        <taxon>Sebacinales</taxon>
        <taxon>Serendipitaceae</taxon>
        <taxon>Serendipita</taxon>
    </lineage>
</organism>
<dbReference type="PROSITE" id="PS50181">
    <property type="entry name" value="FBOX"/>
    <property type="match status" value="1"/>
</dbReference>
<dbReference type="AlphaFoldDB" id="G4TZ67"/>
<accession>G4TZ67</accession>